<evidence type="ECO:0000259" key="1">
    <source>
        <dbReference type="Pfam" id="PF01863"/>
    </source>
</evidence>
<dbReference type="PANTHER" id="PTHR30399">
    <property type="entry name" value="UNCHARACTERIZED PROTEIN YGJP"/>
    <property type="match status" value="1"/>
</dbReference>
<protein>
    <recommendedName>
        <fullName evidence="1">YgjP-like metallopeptidase domain-containing protein</fullName>
    </recommendedName>
</protein>
<dbReference type="AlphaFoldDB" id="C7LPF0"/>
<proteinExistence type="predicted"/>
<name>C7LPF0_DESBD</name>
<dbReference type="STRING" id="525897.Dbac_0875"/>
<evidence type="ECO:0000313" key="2">
    <source>
        <dbReference type="EMBL" id="ACU88993.1"/>
    </source>
</evidence>
<dbReference type="CDD" id="cd07344">
    <property type="entry name" value="M48_yhfN_like"/>
    <property type="match status" value="1"/>
</dbReference>
<dbReference type="EMBL" id="CP001629">
    <property type="protein sequence ID" value="ACU88993.1"/>
    <property type="molecule type" value="Genomic_DNA"/>
</dbReference>
<dbReference type="eggNOG" id="COG1451">
    <property type="taxonomic scope" value="Bacteria"/>
</dbReference>
<accession>C7LPF0</accession>
<dbReference type="PANTHER" id="PTHR30399:SF1">
    <property type="entry name" value="UTP PYROPHOSPHATASE"/>
    <property type="match status" value="1"/>
</dbReference>
<dbReference type="Proteomes" id="UP000002216">
    <property type="component" value="Chromosome"/>
</dbReference>
<dbReference type="InterPro" id="IPR002725">
    <property type="entry name" value="YgjP-like_metallopeptidase"/>
</dbReference>
<feature type="domain" description="YgjP-like metallopeptidase" evidence="1">
    <location>
        <begin position="18"/>
        <end position="221"/>
    </location>
</feature>
<dbReference type="Gene3D" id="3.30.2010.10">
    <property type="entry name" value="Metalloproteases ('zincins'), catalytic domain"/>
    <property type="match status" value="1"/>
</dbReference>
<dbReference type="KEGG" id="dba:Dbac_0875"/>
<dbReference type="InterPro" id="IPR053136">
    <property type="entry name" value="UTP_pyrophosphatase-like"/>
</dbReference>
<sequence length="240" mass="26997">MHWQSIPVTVTRSLRARKVWLKMRSCQGIEVVLPYRVSASEVPSILERHRAWLLERLSELTDRGEAPGQNPLPDEVRLDFLDRRFPVRYEEGSRAELHAGEQGLSVFLPSGKVGAGATLLQMWLVDLGKTHLIPFCRELAAHHDVPIGGVQVRNQGGRWGSCSARLTISLNAKLLFLSAPLVRNVVLHELCHVAHRNHGPAFKAALRTLDPLTDAHEGQMRKAWENLPAWTKWRRGDGTV</sequence>
<dbReference type="Pfam" id="PF01863">
    <property type="entry name" value="YgjP-like"/>
    <property type="match status" value="1"/>
</dbReference>
<keyword evidence="3" id="KW-1185">Reference proteome</keyword>
<gene>
    <name evidence="2" type="ordered locus">Dbac_0875</name>
</gene>
<reference evidence="2 3" key="1">
    <citation type="journal article" date="2009" name="Stand. Genomic Sci.">
        <title>Complete genome sequence of Desulfomicrobium baculatum type strain (X).</title>
        <authorList>
            <person name="Copeland A."/>
            <person name="Spring S."/>
            <person name="Goker M."/>
            <person name="Schneider S."/>
            <person name="Lapidus A."/>
            <person name="Del Rio T.G."/>
            <person name="Tice H."/>
            <person name="Cheng J.F."/>
            <person name="Chen F."/>
            <person name="Nolan M."/>
            <person name="Bruce D."/>
            <person name="Goodwin L."/>
            <person name="Pitluck S."/>
            <person name="Ivanova N."/>
            <person name="Mavrommatis K."/>
            <person name="Ovchinnikova G."/>
            <person name="Pati A."/>
            <person name="Chen A."/>
            <person name="Palaniappan K."/>
            <person name="Land M."/>
            <person name="Hauser L."/>
            <person name="Chang Y.J."/>
            <person name="Jeffries C.C."/>
            <person name="Meincke L."/>
            <person name="Sims D."/>
            <person name="Brettin T."/>
            <person name="Detter J.C."/>
            <person name="Han C."/>
            <person name="Chain P."/>
            <person name="Bristow J."/>
            <person name="Eisen J.A."/>
            <person name="Markowitz V."/>
            <person name="Hugenholtz P."/>
            <person name="Kyrpides N.C."/>
            <person name="Klenk H.P."/>
            <person name="Lucas S."/>
        </authorList>
    </citation>
    <scope>NUCLEOTIDE SEQUENCE [LARGE SCALE GENOMIC DNA]</scope>
    <source>
        <strain evidence="3">DSM 4028 / VKM B-1378 / X</strain>
    </source>
</reference>
<dbReference type="HOGENOM" id="CLU_065947_0_0_7"/>
<evidence type="ECO:0000313" key="3">
    <source>
        <dbReference type="Proteomes" id="UP000002216"/>
    </source>
</evidence>
<organism evidence="2 3">
    <name type="scientific">Desulfomicrobium baculatum (strain DSM 4028 / VKM B-1378 / X)</name>
    <name type="common">Desulfovibrio baculatus</name>
    <dbReference type="NCBI Taxonomy" id="525897"/>
    <lineage>
        <taxon>Bacteria</taxon>
        <taxon>Pseudomonadati</taxon>
        <taxon>Thermodesulfobacteriota</taxon>
        <taxon>Desulfovibrionia</taxon>
        <taxon>Desulfovibrionales</taxon>
        <taxon>Desulfomicrobiaceae</taxon>
        <taxon>Desulfomicrobium</taxon>
    </lineage>
</organism>
<dbReference type="OrthoDB" id="5321643at2"/>
<dbReference type="RefSeq" id="WP_015773093.1">
    <property type="nucleotide sequence ID" value="NC_013173.1"/>
</dbReference>